<evidence type="ECO:0000313" key="3">
    <source>
        <dbReference type="Proteomes" id="UP000184028"/>
    </source>
</evidence>
<sequence>MKGKTLKFILNYLQSYLSCGLISMLFLIYLVITDPYFHKLDFKLDEFKTKIELYLFLTFNIPIILSIVFVSFQLFKKSSNNNKIIIGISSFLGILTFIMIDKIIIKIFIYPEYILLGLSVGLILYCIAFIITYRFNNLKNRYQA</sequence>
<feature type="transmembrane region" description="Helical" evidence="1">
    <location>
        <begin position="12"/>
        <end position="33"/>
    </location>
</feature>
<proteinExistence type="predicted"/>
<keyword evidence="1" id="KW-0812">Transmembrane</keyword>
<keyword evidence="1" id="KW-0472">Membrane</keyword>
<dbReference type="EMBL" id="FRBT01000001">
    <property type="protein sequence ID" value="SHL03070.1"/>
    <property type="molecule type" value="Genomic_DNA"/>
</dbReference>
<organism evidence="2 3">
    <name type="scientific">Flavobacterium chilense</name>
    <dbReference type="NCBI Taxonomy" id="946677"/>
    <lineage>
        <taxon>Bacteria</taxon>
        <taxon>Pseudomonadati</taxon>
        <taxon>Bacteroidota</taxon>
        <taxon>Flavobacteriia</taxon>
        <taxon>Flavobacteriales</taxon>
        <taxon>Flavobacteriaceae</taxon>
        <taxon>Flavobacterium</taxon>
    </lineage>
</organism>
<protein>
    <submittedName>
        <fullName evidence="2">Uncharacterized protein</fullName>
    </submittedName>
</protein>
<evidence type="ECO:0000256" key="1">
    <source>
        <dbReference type="SAM" id="Phobius"/>
    </source>
</evidence>
<dbReference type="AlphaFoldDB" id="A0A1M6XAQ5"/>
<keyword evidence="1" id="KW-1133">Transmembrane helix</keyword>
<name>A0A1M6XAQ5_9FLAO</name>
<evidence type="ECO:0000313" key="2">
    <source>
        <dbReference type="EMBL" id="SHL03070.1"/>
    </source>
</evidence>
<feature type="transmembrane region" description="Helical" evidence="1">
    <location>
        <begin position="113"/>
        <end position="133"/>
    </location>
</feature>
<feature type="transmembrane region" description="Helical" evidence="1">
    <location>
        <begin position="53"/>
        <end position="72"/>
    </location>
</feature>
<accession>A0A1M6XAQ5</accession>
<dbReference type="STRING" id="946677.SAMN05444484_10166"/>
<reference evidence="3" key="1">
    <citation type="submission" date="2016-11" db="EMBL/GenBank/DDBJ databases">
        <authorList>
            <person name="Varghese N."/>
            <person name="Submissions S."/>
        </authorList>
    </citation>
    <scope>NUCLEOTIDE SEQUENCE [LARGE SCALE GENOMIC DNA]</scope>
    <source>
        <strain evidence="3">DSM 24724</strain>
    </source>
</reference>
<dbReference type="Proteomes" id="UP000184028">
    <property type="component" value="Unassembled WGS sequence"/>
</dbReference>
<feature type="transmembrane region" description="Helical" evidence="1">
    <location>
        <begin position="84"/>
        <end position="107"/>
    </location>
</feature>
<keyword evidence="3" id="KW-1185">Reference proteome</keyword>
<gene>
    <name evidence="2" type="ORF">SAMN05444484_10166</name>
</gene>